<gene>
    <name evidence="5" type="primary">recX</name>
    <name evidence="9" type="ORF">J2Z43_002648</name>
</gene>
<comment type="function">
    <text evidence="5">Modulates RecA activity.</text>
</comment>
<dbReference type="InterPro" id="IPR003783">
    <property type="entry name" value="Regulatory_RecX"/>
</dbReference>
<dbReference type="InterPro" id="IPR053924">
    <property type="entry name" value="RecX_HTH_2nd"/>
</dbReference>
<feature type="domain" description="RecX second three-helical" evidence="6">
    <location>
        <begin position="107"/>
        <end position="147"/>
    </location>
</feature>
<evidence type="ECO:0000256" key="2">
    <source>
        <dbReference type="ARBA" id="ARBA00009695"/>
    </source>
</evidence>
<dbReference type="NCBIfam" id="NF001058">
    <property type="entry name" value="PRK00117.4-1"/>
    <property type="match status" value="1"/>
</dbReference>
<reference evidence="9 10" key="1">
    <citation type="submission" date="2021-03" db="EMBL/GenBank/DDBJ databases">
        <title>Genomic Encyclopedia of Type Strains, Phase IV (KMG-IV): sequencing the most valuable type-strain genomes for metagenomic binning, comparative biology and taxonomic classification.</title>
        <authorList>
            <person name="Goeker M."/>
        </authorList>
    </citation>
    <scope>NUCLEOTIDE SEQUENCE [LARGE SCALE GENOMIC DNA]</scope>
    <source>
        <strain evidence="9 10">DSM 1289</strain>
    </source>
</reference>
<keyword evidence="4 5" id="KW-0963">Cytoplasm</keyword>
<protein>
    <recommendedName>
        <fullName evidence="3 5">Regulatory protein RecX</fullName>
    </recommendedName>
</protein>
<proteinExistence type="inferred from homology"/>
<dbReference type="InterPro" id="IPR053925">
    <property type="entry name" value="RecX_HTH_3rd"/>
</dbReference>
<dbReference type="Proteomes" id="UP000767291">
    <property type="component" value="Unassembled WGS sequence"/>
</dbReference>
<dbReference type="EMBL" id="JAGGJX010000007">
    <property type="protein sequence ID" value="MBP1856200.1"/>
    <property type="molecule type" value="Genomic_DNA"/>
</dbReference>
<dbReference type="HAMAP" id="MF_01114">
    <property type="entry name" value="RecX"/>
    <property type="match status" value="1"/>
</dbReference>
<evidence type="ECO:0000256" key="3">
    <source>
        <dbReference type="ARBA" id="ARBA00018111"/>
    </source>
</evidence>
<evidence type="ECO:0000313" key="10">
    <source>
        <dbReference type="Proteomes" id="UP000767291"/>
    </source>
</evidence>
<evidence type="ECO:0000256" key="5">
    <source>
        <dbReference type="HAMAP-Rule" id="MF_01114"/>
    </source>
</evidence>
<evidence type="ECO:0000259" key="7">
    <source>
        <dbReference type="Pfam" id="PF21981"/>
    </source>
</evidence>
<dbReference type="Pfam" id="PF02631">
    <property type="entry name" value="RecX_HTH2"/>
    <property type="match status" value="1"/>
</dbReference>
<comment type="subcellular location">
    <subcellularLocation>
        <location evidence="1 5">Cytoplasm</location>
    </subcellularLocation>
</comment>
<evidence type="ECO:0000259" key="8">
    <source>
        <dbReference type="Pfam" id="PF21982"/>
    </source>
</evidence>
<comment type="caution">
    <text evidence="9">The sequence shown here is derived from an EMBL/GenBank/DDBJ whole genome shotgun (WGS) entry which is preliminary data.</text>
</comment>
<evidence type="ECO:0000256" key="1">
    <source>
        <dbReference type="ARBA" id="ARBA00004496"/>
    </source>
</evidence>
<dbReference type="Pfam" id="PF21981">
    <property type="entry name" value="RecX_HTH3"/>
    <property type="match status" value="1"/>
</dbReference>
<feature type="domain" description="RecX first three-helical" evidence="8">
    <location>
        <begin position="62"/>
        <end position="100"/>
    </location>
</feature>
<feature type="domain" description="RecX third three-helical" evidence="7">
    <location>
        <begin position="154"/>
        <end position="201"/>
    </location>
</feature>
<dbReference type="InterPro" id="IPR036388">
    <property type="entry name" value="WH-like_DNA-bd_sf"/>
</dbReference>
<keyword evidence="10" id="KW-1185">Reference proteome</keyword>
<evidence type="ECO:0000259" key="6">
    <source>
        <dbReference type="Pfam" id="PF02631"/>
    </source>
</evidence>
<dbReference type="PANTHER" id="PTHR33602:SF1">
    <property type="entry name" value="REGULATORY PROTEIN RECX FAMILY PROTEIN"/>
    <property type="match status" value="1"/>
</dbReference>
<dbReference type="Pfam" id="PF21982">
    <property type="entry name" value="RecX_HTH1"/>
    <property type="match status" value="1"/>
</dbReference>
<dbReference type="InterPro" id="IPR053926">
    <property type="entry name" value="RecX_HTH_1st"/>
</dbReference>
<dbReference type="PANTHER" id="PTHR33602">
    <property type="entry name" value="REGULATORY PROTEIN RECX FAMILY PROTEIN"/>
    <property type="match status" value="1"/>
</dbReference>
<accession>A0ABS4EE30</accession>
<name>A0ABS4EE30_9FIRM</name>
<dbReference type="Gene3D" id="1.10.10.10">
    <property type="entry name" value="Winged helix-like DNA-binding domain superfamily/Winged helix DNA-binding domain"/>
    <property type="match status" value="3"/>
</dbReference>
<dbReference type="RefSeq" id="WP_027702458.1">
    <property type="nucleotide sequence ID" value="NZ_BAAACS010000017.1"/>
</dbReference>
<evidence type="ECO:0000256" key="4">
    <source>
        <dbReference type="ARBA" id="ARBA00022490"/>
    </source>
</evidence>
<organism evidence="9 10">
    <name type="scientific">Metaclostridioides mangenotii</name>
    <dbReference type="NCBI Taxonomy" id="1540"/>
    <lineage>
        <taxon>Bacteria</taxon>
        <taxon>Bacillati</taxon>
        <taxon>Bacillota</taxon>
        <taxon>Clostridia</taxon>
        <taxon>Peptostreptococcales</taxon>
        <taxon>Peptostreptococcaceae</taxon>
        <taxon>Metaclostridioides</taxon>
    </lineage>
</organism>
<evidence type="ECO:0000313" key="9">
    <source>
        <dbReference type="EMBL" id="MBP1856200.1"/>
    </source>
</evidence>
<sequence length="212" mass="25120">MAIITKLEAQKKNEDRVNIYVDDKYFVGVYKELIYSFNLKKGDSIDEESLKEMLDKEMFIKAKNKAINMLTRTDKSEKTMRDKLAEDFDEHIIDQVVEFLEGYKLIDDNSLAHKLTNKNVHLNKWGKNKIKQNLYTKGIKKEDINDAISDIDDDVEFENAMYLAKKKYAQVNKLEKRKAYQKLYQHLSYKGFDYNTVKRVLDKLLNTDEYDM</sequence>
<comment type="similarity">
    <text evidence="2 5">Belongs to the RecX family.</text>
</comment>